<dbReference type="OrthoDB" id="4501248at2759"/>
<dbReference type="EMBL" id="ML736746">
    <property type="protein sequence ID" value="KAE8407811.1"/>
    <property type="molecule type" value="Genomic_DNA"/>
</dbReference>
<name>A0A5N7DMX3_9EURO</name>
<accession>A0A5N7DMX3</accession>
<organism evidence="3 4">
    <name type="scientific">Aspergillus pseudonomiae</name>
    <dbReference type="NCBI Taxonomy" id="1506151"/>
    <lineage>
        <taxon>Eukaryota</taxon>
        <taxon>Fungi</taxon>
        <taxon>Dikarya</taxon>
        <taxon>Ascomycota</taxon>
        <taxon>Pezizomycotina</taxon>
        <taxon>Eurotiomycetes</taxon>
        <taxon>Eurotiomycetidae</taxon>
        <taxon>Eurotiales</taxon>
        <taxon>Aspergillaceae</taxon>
        <taxon>Aspergillus</taxon>
        <taxon>Aspergillus subgen. Circumdati</taxon>
    </lineage>
</organism>
<feature type="domain" description="C2H2-type" evidence="2">
    <location>
        <begin position="40"/>
        <end position="67"/>
    </location>
</feature>
<dbReference type="InterPro" id="IPR013087">
    <property type="entry name" value="Znf_C2H2_type"/>
</dbReference>
<evidence type="ECO:0000313" key="4">
    <source>
        <dbReference type="Proteomes" id="UP000325579"/>
    </source>
</evidence>
<sequence>MRSLVRDTFNCLETMIQDEVDCEINSPNSTNSTNSNNDRYACQLCEPYKRKMYSSKGAFRRHVSTEHAPRSRFFCPVCGWHTCRRDKVWDHFRHRHPPPARLRKNNIKHTRFRPPRECPLCKKSVQSWEAYFNCVSEHCRIHGSSPGTSGVQSRRNSGDSGSGGDGFNGNFASGNPFNGQGPQTHFPSGGGDNSNNGSNYFSGYGSSFYGNGYSRENSFAQQVEQRLPHSLNSVPDRDDASPDPVFFSHNPEKKGSEINRLGPNSVSSHHQLLDATLERNPQDIPPKDNLGHHSGRKAQNPRGSSQTTSCNDKSPHQATSFKELSLKKSQARPASEPQNLPPEKCKLCGHLMTTCVECKLQKGTVDRCHLCTGKASQQHGLPKVLEDYDQYYDFACNGMSDRNRSASKIAWALEQVSQAFKPKGDPCSIEISRTSRDYLFNESSQVYALQVSEQSIFKATGSSYSTKALSSALEPHTTRSRFTAMTLAVHSPQIYSKIGHSDSSKGIHIELSEVRYDTQNIIGDTSVAHEPDSRKVAASELTAEHAIPHLAKTPESLCIIQSKSVGGFTLYHASCVVKDRQSSQGSTPLTNAPSAAEDQLTRKRRSKLRRKLQVIIGILVLQASVAHTLPVSKQLEDRNPRNPTVVSEDTDLIEASSDLDSSDLDFLPQWLREMISTFSAGLIENVESSMFTTPVYKAEEEIWPKVKTFVGSMASYLETPISPTVLEQHIAEYRKFG</sequence>
<feature type="region of interest" description="Disordered" evidence="1">
    <location>
        <begin position="231"/>
        <end position="266"/>
    </location>
</feature>
<feature type="compositionally biased region" description="Polar residues" evidence="1">
    <location>
        <begin position="176"/>
        <end position="186"/>
    </location>
</feature>
<dbReference type="Gene3D" id="3.30.160.60">
    <property type="entry name" value="Classic Zinc Finger"/>
    <property type="match status" value="1"/>
</dbReference>
<feature type="compositionally biased region" description="Basic and acidic residues" evidence="1">
    <location>
        <begin position="279"/>
        <end position="291"/>
    </location>
</feature>
<reference evidence="3 4" key="1">
    <citation type="submission" date="2019-04" db="EMBL/GenBank/DDBJ databases">
        <authorList>
            <consortium name="DOE Joint Genome Institute"/>
            <person name="Mondo S."/>
            <person name="Kjaerbolling I."/>
            <person name="Vesth T."/>
            <person name="Frisvad J.C."/>
            <person name="Nybo J.L."/>
            <person name="Theobald S."/>
            <person name="Kildgaard S."/>
            <person name="Isbrandt T."/>
            <person name="Kuo A."/>
            <person name="Sato A."/>
            <person name="Lyhne E.K."/>
            <person name="Kogle M.E."/>
            <person name="Wiebenga A."/>
            <person name="Kun R.S."/>
            <person name="Lubbers R.J."/>
            <person name="Makela M.R."/>
            <person name="Barry K."/>
            <person name="Chovatia M."/>
            <person name="Clum A."/>
            <person name="Daum C."/>
            <person name="Haridas S."/>
            <person name="He G."/>
            <person name="LaButti K."/>
            <person name="Lipzen A."/>
            <person name="Riley R."/>
            <person name="Salamov A."/>
            <person name="Simmons B.A."/>
            <person name="Magnuson J.K."/>
            <person name="Henrissat B."/>
            <person name="Mortensen U.H."/>
            <person name="Larsen T.O."/>
            <person name="Devries R.P."/>
            <person name="Grigoriev I.V."/>
            <person name="Machida M."/>
            <person name="Baker S.E."/>
            <person name="Andersen M.R."/>
            <person name="Cantor M.N."/>
            <person name="Hua S.X."/>
        </authorList>
    </citation>
    <scope>NUCLEOTIDE SEQUENCE [LARGE SCALE GENOMIC DNA]</scope>
    <source>
        <strain evidence="3 4">CBS 119388</strain>
    </source>
</reference>
<gene>
    <name evidence="3" type="ORF">BDV37DRAFT_268952</name>
</gene>
<feature type="region of interest" description="Disordered" evidence="1">
    <location>
        <begin position="581"/>
        <end position="603"/>
    </location>
</feature>
<dbReference type="GeneID" id="43668960"/>
<keyword evidence="4" id="KW-1185">Reference proteome</keyword>
<feature type="region of interest" description="Disordered" evidence="1">
    <location>
        <begin position="143"/>
        <end position="198"/>
    </location>
</feature>
<feature type="domain" description="C2H2-type" evidence="2">
    <location>
        <begin position="116"/>
        <end position="142"/>
    </location>
</feature>
<protein>
    <recommendedName>
        <fullName evidence="2">C2H2-type domain-containing protein</fullName>
    </recommendedName>
</protein>
<feature type="compositionally biased region" description="Polar residues" evidence="1">
    <location>
        <begin position="301"/>
        <end position="322"/>
    </location>
</feature>
<evidence type="ECO:0000256" key="1">
    <source>
        <dbReference type="SAM" id="MobiDB-lite"/>
    </source>
</evidence>
<feature type="compositionally biased region" description="Polar residues" evidence="1">
    <location>
        <begin position="145"/>
        <end position="155"/>
    </location>
</feature>
<proteinExistence type="predicted"/>
<evidence type="ECO:0000259" key="2">
    <source>
        <dbReference type="SMART" id="SM00355"/>
    </source>
</evidence>
<evidence type="ECO:0000313" key="3">
    <source>
        <dbReference type="EMBL" id="KAE8407811.1"/>
    </source>
</evidence>
<feature type="domain" description="C2H2-type" evidence="2">
    <location>
        <begin position="73"/>
        <end position="96"/>
    </location>
</feature>
<dbReference type="RefSeq" id="XP_031945130.1">
    <property type="nucleotide sequence ID" value="XM_032084269.1"/>
</dbReference>
<dbReference type="AlphaFoldDB" id="A0A5N7DMX3"/>
<feature type="region of interest" description="Disordered" evidence="1">
    <location>
        <begin position="279"/>
        <end position="343"/>
    </location>
</feature>
<feature type="compositionally biased region" description="Polar residues" evidence="1">
    <location>
        <begin position="582"/>
        <end position="593"/>
    </location>
</feature>
<dbReference type="Proteomes" id="UP000325579">
    <property type="component" value="Unassembled WGS sequence"/>
</dbReference>
<dbReference type="SMART" id="SM00355">
    <property type="entry name" value="ZnF_C2H2"/>
    <property type="match status" value="3"/>
</dbReference>